<gene>
    <name evidence="2" type="ORF">MZO42_14475</name>
</gene>
<organism evidence="2">
    <name type="scientific">Sphingomonas psychrotolerans</name>
    <dbReference type="NCBI Taxonomy" id="1327635"/>
    <lineage>
        <taxon>Bacteria</taxon>
        <taxon>Pseudomonadati</taxon>
        <taxon>Pseudomonadota</taxon>
        <taxon>Alphaproteobacteria</taxon>
        <taxon>Sphingomonadales</taxon>
        <taxon>Sphingomonadaceae</taxon>
        <taxon>Sphingomonas</taxon>
    </lineage>
</organism>
<accession>A0ABU3N966</accession>
<keyword evidence="1" id="KW-1133">Transmembrane helix</keyword>
<evidence type="ECO:0000313" key="2">
    <source>
        <dbReference type="EMBL" id="MDT8759905.1"/>
    </source>
</evidence>
<comment type="caution">
    <text evidence="2">The sequence shown here is derived from an EMBL/GenBank/DDBJ whole genome shotgun (WGS) entry which is preliminary data.</text>
</comment>
<keyword evidence="1" id="KW-0812">Transmembrane</keyword>
<reference evidence="2" key="1">
    <citation type="submission" date="2022-04" db="EMBL/GenBank/DDBJ databases">
        <title>Tomato heritable bacteria conferring resistance against bacterial wilt.</title>
        <authorList>
            <person name="Yin J."/>
        </authorList>
    </citation>
    <scope>NUCLEOTIDE SEQUENCE</scope>
    <source>
        <strain evidence="2">Cra20</strain>
    </source>
</reference>
<sequence>MMFLFARKRRCARRDPRAAALLGLLSAMMIGGGAWLERYKGEHEWLILGGMICFVLIGLGLIRLVMLNQRG</sequence>
<feature type="transmembrane region" description="Helical" evidence="1">
    <location>
        <begin position="46"/>
        <end position="66"/>
    </location>
</feature>
<protein>
    <submittedName>
        <fullName evidence="2">Uncharacterized protein</fullName>
    </submittedName>
</protein>
<name>A0ABU3N966_9SPHN</name>
<dbReference type="EMBL" id="JALMLT010000003">
    <property type="protein sequence ID" value="MDT8759905.1"/>
    <property type="molecule type" value="Genomic_DNA"/>
</dbReference>
<proteinExistence type="predicted"/>
<keyword evidence="1" id="KW-0472">Membrane</keyword>
<evidence type="ECO:0000256" key="1">
    <source>
        <dbReference type="SAM" id="Phobius"/>
    </source>
</evidence>